<feature type="transmembrane region" description="Helical" evidence="1">
    <location>
        <begin position="291"/>
        <end position="318"/>
    </location>
</feature>
<comment type="caution">
    <text evidence="2">The sequence shown here is derived from an EMBL/GenBank/DDBJ whole genome shotgun (WGS) entry which is preliminary data.</text>
</comment>
<feature type="transmembrane region" description="Helical" evidence="1">
    <location>
        <begin position="421"/>
        <end position="442"/>
    </location>
</feature>
<feature type="transmembrane region" description="Helical" evidence="1">
    <location>
        <begin position="330"/>
        <end position="350"/>
    </location>
</feature>
<evidence type="ECO:0008006" key="4">
    <source>
        <dbReference type="Google" id="ProtNLM"/>
    </source>
</evidence>
<dbReference type="STRING" id="1384049.CD29_05790"/>
<reference evidence="2 3" key="1">
    <citation type="submission" date="2014-02" db="EMBL/GenBank/DDBJ databases">
        <title>Draft genome sequence of Lysinibacillus manganicus DSM 26584T.</title>
        <authorList>
            <person name="Zhang F."/>
            <person name="Wang G."/>
            <person name="Zhang L."/>
        </authorList>
    </citation>
    <scope>NUCLEOTIDE SEQUENCE [LARGE SCALE GENOMIC DNA]</scope>
    <source>
        <strain evidence="2 3">DSM 26584</strain>
    </source>
</reference>
<protein>
    <recommendedName>
        <fullName evidence="4">Zinc ribbon domain-containing protein</fullName>
    </recommendedName>
</protein>
<evidence type="ECO:0000256" key="1">
    <source>
        <dbReference type="SAM" id="Phobius"/>
    </source>
</evidence>
<feature type="transmembrane region" description="Helical" evidence="1">
    <location>
        <begin position="490"/>
        <end position="514"/>
    </location>
</feature>
<feature type="transmembrane region" description="Helical" evidence="1">
    <location>
        <begin position="111"/>
        <end position="130"/>
    </location>
</feature>
<proteinExistence type="predicted"/>
<feature type="transmembrane region" description="Helical" evidence="1">
    <location>
        <begin position="370"/>
        <end position="389"/>
    </location>
</feature>
<dbReference type="AlphaFoldDB" id="A0A0A3I7W2"/>
<evidence type="ECO:0000313" key="3">
    <source>
        <dbReference type="Proteomes" id="UP000030416"/>
    </source>
</evidence>
<dbReference type="eggNOG" id="ENOG50339DX">
    <property type="taxonomic scope" value="Bacteria"/>
</dbReference>
<keyword evidence="1" id="KW-0812">Transmembrane</keyword>
<feature type="transmembrane region" description="Helical" evidence="1">
    <location>
        <begin position="215"/>
        <end position="237"/>
    </location>
</feature>
<dbReference type="EMBL" id="JPVN01000005">
    <property type="protein sequence ID" value="KGR79610.1"/>
    <property type="molecule type" value="Genomic_DNA"/>
</dbReference>
<dbReference type="OrthoDB" id="2728289at2"/>
<keyword evidence="3" id="KW-1185">Reference proteome</keyword>
<evidence type="ECO:0000313" key="2">
    <source>
        <dbReference type="EMBL" id="KGR79610.1"/>
    </source>
</evidence>
<feature type="transmembrane region" description="Helical" evidence="1">
    <location>
        <begin position="454"/>
        <end position="478"/>
    </location>
</feature>
<sequence length="520" mass="58812">MRCIHCNRQHPSHYVYCPETSKRIDSYDENYLTYTANDFCSNCGTKNEFSYSYCVNCGQSYLAKEHKKNTLNRVAEDTIPNMKIHSKVNINTERLKSTSIENLNYIKKNKLIMVPIFIALIIMIISTFWIKSTALSALGDEFGYYDEETIVFAALLKPDVIEDKISSQFGIDVDVPNFTSFPIMAALLHNADLDFEMTVGAMGETEGIKVDLNNLFTGLLIIPILALIIGGIIYGRMAIKNNWPVYKGILYSIVGYTVVMMILSIFARVSFNKTVDAYFIEGTLKISLSTSFIDILYTSLILSTLFFGSFALISYYGKLVFVKTAEQSKIVLYAYAAFIATFVGVVFNYLYSLVFIMEDFMRYGPEIPHFIMSVYTGIATWLMSILGLFQMGNNHETFSYRALFNGRGNEVMVDMLGTDILFHNMILLFLIAVIIIAVVGYFTFNAHQLNLKDIAIFALMFTAIQLVLVNGFGIKIGIDYIYDQNSIKIGFEIVSTLIVAYILSFASYYCGGYIRKVLNK</sequence>
<feature type="transmembrane region" description="Helical" evidence="1">
    <location>
        <begin position="249"/>
        <end position="271"/>
    </location>
</feature>
<gene>
    <name evidence="2" type="ORF">CD29_05790</name>
</gene>
<accession>A0A0A3I7W2</accession>
<keyword evidence="1" id="KW-1133">Transmembrane helix</keyword>
<dbReference type="Proteomes" id="UP000030416">
    <property type="component" value="Unassembled WGS sequence"/>
</dbReference>
<dbReference type="RefSeq" id="WP_036183913.1">
    <property type="nucleotide sequence ID" value="NZ_AVDA01000005.1"/>
</dbReference>
<name>A0A0A3I7W2_9BACL</name>
<organism evidence="2 3">
    <name type="scientific">Ureibacillus manganicus DSM 26584</name>
    <dbReference type="NCBI Taxonomy" id="1384049"/>
    <lineage>
        <taxon>Bacteria</taxon>
        <taxon>Bacillati</taxon>
        <taxon>Bacillota</taxon>
        <taxon>Bacilli</taxon>
        <taxon>Bacillales</taxon>
        <taxon>Caryophanaceae</taxon>
        <taxon>Ureibacillus</taxon>
    </lineage>
</organism>
<keyword evidence="1" id="KW-0472">Membrane</keyword>